<evidence type="ECO:0000313" key="3">
    <source>
        <dbReference type="EMBL" id="PPE74036.1"/>
    </source>
</evidence>
<comment type="caution">
    <text evidence="3">The sequence shown here is derived from an EMBL/GenBank/DDBJ whole genome shotgun (WGS) entry which is preliminary data.</text>
</comment>
<dbReference type="PANTHER" id="PTHR43477:SF1">
    <property type="entry name" value="DIHYDROANTICAPSIN 7-DEHYDROGENASE"/>
    <property type="match status" value="1"/>
</dbReference>
<dbReference type="CDD" id="cd05233">
    <property type="entry name" value="SDR_c"/>
    <property type="match status" value="1"/>
</dbReference>
<keyword evidence="2" id="KW-0560">Oxidoreductase</keyword>
<reference evidence="3 4" key="1">
    <citation type="submission" date="2018-02" db="EMBL/GenBank/DDBJ databases">
        <title>Genome sequencing of Solimonas sp. HR-BB.</title>
        <authorList>
            <person name="Lee Y."/>
            <person name="Jeon C.O."/>
        </authorList>
    </citation>
    <scope>NUCLEOTIDE SEQUENCE [LARGE SCALE GENOMIC DNA]</scope>
    <source>
        <strain evidence="3 4">HR-BB</strain>
    </source>
</reference>
<gene>
    <name evidence="3" type="ORF">C3942_11650</name>
</gene>
<dbReference type="Proteomes" id="UP000238220">
    <property type="component" value="Unassembled WGS sequence"/>
</dbReference>
<dbReference type="InterPro" id="IPR036291">
    <property type="entry name" value="NAD(P)-bd_dom_sf"/>
</dbReference>
<dbReference type="Pfam" id="PF13561">
    <property type="entry name" value="adh_short_C2"/>
    <property type="match status" value="1"/>
</dbReference>
<dbReference type="GO" id="GO:0016491">
    <property type="term" value="F:oxidoreductase activity"/>
    <property type="evidence" value="ECO:0007669"/>
    <property type="project" value="UniProtKB-KW"/>
</dbReference>
<dbReference type="PRINTS" id="PR00081">
    <property type="entry name" value="GDHRDH"/>
</dbReference>
<sequence>MSYLLITGASGGIGQAVARLGASRGFDPICVGRSDERLADLFPGFRRLRADVSTEEGVEAVFSALEAADIVPQALVHCVGSARAGSLERARLEDLAEALRINLHSAFLMSRQYAALLRRRVLPGSVVLFSSVVARIGVAQHELIAAAKAGVEGFALSAAASHAEQGVRFNVVAPGLTETPLTQKILAGGAARAAAERQYPLRGVNQPGDVAEAALWLASPQSSRVTGQVIGVDGGFSRIRPLVR</sequence>
<evidence type="ECO:0000313" key="4">
    <source>
        <dbReference type="Proteomes" id="UP000238220"/>
    </source>
</evidence>
<dbReference type="OrthoDB" id="9803628at2"/>
<accession>A0A2S5TGB4</accession>
<keyword evidence="4" id="KW-1185">Reference proteome</keyword>
<evidence type="ECO:0000256" key="1">
    <source>
        <dbReference type="ARBA" id="ARBA00006484"/>
    </source>
</evidence>
<comment type="similarity">
    <text evidence="1">Belongs to the short-chain dehydrogenases/reductases (SDR) family.</text>
</comment>
<protein>
    <submittedName>
        <fullName evidence="3">Short-chain dehydrogenase</fullName>
    </submittedName>
</protein>
<dbReference type="Gene3D" id="3.40.50.720">
    <property type="entry name" value="NAD(P)-binding Rossmann-like Domain"/>
    <property type="match status" value="1"/>
</dbReference>
<evidence type="ECO:0000256" key="2">
    <source>
        <dbReference type="ARBA" id="ARBA00023002"/>
    </source>
</evidence>
<name>A0A2S5TGB4_9GAMM</name>
<dbReference type="AlphaFoldDB" id="A0A2S5TGB4"/>
<dbReference type="RefSeq" id="WP_104230501.1">
    <property type="nucleotide sequence ID" value="NZ_PSNW01000005.1"/>
</dbReference>
<dbReference type="SUPFAM" id="SSF51735">
    <property type="entry name" value="NAD(P)-binding Rossmann-fold domains"/>
    <property type="match status" value="1"/>
</dbReference>
<dbReference type="EMBL" id="PSNW01000005">
    <property type="protein sequence ID" value="PPE74036.1"/>
    <property type="molecule type" value="Genomic_DNA"/>
</dbReference>
<dbReference type="InterPro" id="IPR051122">
    <property type="entry name" value="SDR_DHRS6-like"/>
</dbReference>
<dbReference type="InterPro" id="IPR002347">
    <property type="entry name" value="SDR_fam"/>
</dbReference>
<organism evidence="3 4">
    <name type="scientific">Solimonas fluminis</name>
    <dbReference type="NCBI Taxonomy" id="2086571"/>
    <lineage>
        <taxon>Bacteria</taxon>
        <taxon>Pseudomonadati</taxon>
        <taxon>Pseudomonadota</taxon>
        <taxon>Gammaproteobacteria</taxon>
        <taxon>Nevskiales</taxon>
        <taxon>Nevskiaceae</taxon>
        <taxon>Solimonas</taxon>
    </lineage>
</organism>
<dbReference type="PANTHER" id="PTHR43477">
    <property type="entry name" value="DIHYDROANTICAPSIN 7-DEHYDROGENASE"/>
    <property type="match status" value="1"/>
</dbReference>
<proteinExistence type="inferred from homology"/>